<dbReference type="RefSeq" id="WP_221405438.1">
    <property type="nucleotide sequence ID" value="NZ_FOLE01000038.1"/>
</dbReference>
<proteinExistence type="predicted"/>
<dbReference type="EMBL" id="FOLE01000038">
    <property type="protein sequence ID" value="SFD04520.1"/>
    <property type="molecule type" value="Genomic_DNA"/>
</dbReference>
<feature type="non-terminal residue" evidence="1">
    <location>
        <position position="142"/>
    </location>
</feature>
<dbReference type="Proteomes" id="UP000199514">
    <property type="component" value="Unassembled WGS sequence"/>
</dbReference>
<reference evidence="1 2" key="1">
    <citation type="submission" date="2016-10" db="EMBL/GenBank/DDBJ databases">
        <authorList>
            <person name="de Groot N.N."/>
        </authorList>
    </citation>
    <scope>NUCLEOTIDE SEQUENCE [LARGE SCALE GENOMIC DNA]</scope>
    <source>
        <strain evidence="1 2">DSM 6793</strain>
    </source>
</reference>
<protein>
    <submittedName>
        <fullName evidence="1">Uncharacterized protein</fullName>
    </submittedName>
</protein>
<name>A0A1I1PEU8_9BACT</name>
<dbReference type="AlphaFoldDB" id="A0A1I1PEU8"/>
<accession>A0A1I1PEU8</accession>
<evidence type="ECO:0000313" key="2">
    <source>
        <dbReference type="Proteomes" id="UP000199514"/>
    </source>
</evidence>
<keyword evidence="2" id="KW-1185">Reference proteome</keyword>
<sequence length="142" mass="16030">MITLLNPEIQIAFGDEIDYSPQFSPANALQGLGCVGDDGWISYGTLPDGLTADNGRITGTPTAFGYFQFTLEVIGTDDMCENQVPYFQETIHLYIREPNIFWSKNPIPIGFSDDGQLYTRAEYRLFVETHFLSNSYKEVFYG</sequence>
<gene>
    <name evidence="1" type="ORF">SAMN05421780_1382</name>
</gene>
<evidence type="ECO:0000313" key="1">
    <source>
        <dbReference type="EMBL" id="SFD04520.1"/>
    </source>
</evidence>
<dbReference type="Gene3D" id="2.60.40.10">
    <property type="entry name" value="Immunoglobulins"/>
    <property type="match status" value="1"/>
</dbReference>
<dbReference type="InterPro" id="IPR013783">
    <property type="entry name" value="Ig-like_fold"/>
</dbReference>
<organism evidence="1 2">
    <name type="scientific">Flexibacter flexilis DSM 6793</name>
    <dbReference type="NCBI Taxonomy" id="927664"/>
    <lineage>
        <taxon>Bacteria</taxon>
        <taxon>Pseudomonadati</taxon>
        <taxon>Bacteroidota</taxon>
        <taxon>Cytophagia</taxon>
        <taxon>Cytophagales</taxon>
        <taxon>Flexibacteraceae</taxon>
        <taxon>Flexibacter</taxon>
    </lineage>
</organism>